<dbReference type="RefSeq" id="WP_078928134.1">
    <property type="nucleotide sequence ID" value="NZ_FUXX01000006.1"/>
</dbReference>
<dbReference type="Proteomes" id="UP000242432">
    <property type="component" value="Unassembled WGS sequence"/>
</dbReference>
<keyword evidence="1" id="KW-0175">Coiled coil</keyword>
<dbReference type="InterPro" id="IPR053716">
    <property type="entry name" value="Flag_assembly_chemotaxis_eff"/>
</dbReference>
<proteinExistence type="predicted"/>
<feature type="coiled-coil region" evidence="1">
    <location>
        <begin position="80"/>
        <end position="128"/>
    </location>
</feature>
<evidence type="ECO:0000256" key="1">
    <source>
        <dbReference type="SAM" id="Coils"/>
    </source>
</evidence>
<dbReference type="InterPro" id="IPR009929">
    <property type="entry name" value="T3SS_YscO"/>
</dbReference>
<keyword evidence="3" id="KW-1185">Reference proteome</keyword>
<dbReference type="EMBL" id="FUXX01000006">
    <property type="protein sequence ID" value="SKA58971.1"/>
    <property type="molecule type" value="Genomic_DNA"/>
</dbReference>
<sequence>MATYPLAKLIGLRSHRVDEAQRDLLLAKKKVEQAQNAIKKKIQEIEDYKVWKEEETVRRYDSVMFKELSNEAFEKFKQDLANLNIGELKLQDELRELKNNEVTLKKECDEAKLVVKKATADLNKLEEHKKIWLEMQRIEIERKEESELEDFHTKKNEF</sequence>
<gene>
    <name evidence="2" type="ORF">SAMN02745213_00565</name>
</gene>
<accession>A0A1T4V351</accession>
<name>A0A1T4V351_9GAMM</name>
<feature type="coiled-coil region" evidence="1">
    <location>
        <begin position="17"/>
        <end position="44"/>
    </location>
</feature>
<organism evidence="2 3">
    <name type="scientific">Succinivibrio dextrinosolvens DSM 3072</name>
    <dbReference type="NCBI Taxonomy" id="1123324"/>
    <lineage>
        <taxon>Bacteria</taxon>
        <taxon>Pseudomonadati</taxon>
        <taxon>Pseudomonadota</taxon>
        <taxon>Gammaproteobacteria</taxon>
        <taxon>Aeromonadales</taxon>
        <taxon>Succinivibrionaceae</taxon>
        <taxon>Succinivibrio</taxon>
    </lineage>
</organism>
<dbReference type="Pfam" id="PF07321">
    <property type="entry name" value="YscO"/>
    <property type="match status" value="1"/>
</dbReference>
<evidence type="ECO:0000313" key="2">
    <source>
        <dbReference type="EMBL" id="SKA58971.1"/>
    </source>
</evidence>
<dbReference type="AlphaFoldDB" id="A0A1T4V351"/>
<reference evidence="3" key="1">
    <citation type="submission" date="2017-02" db="EMBL/GenBank/DDBJ databases">
        <authorList>
            <person name="Varghese N."/>
            <person name="Submissions S."/>
        </authorList>
    </citation>
    <scope>NUCLEOTIDE SEQUENCE [LARGE SCALE GENOMIC DNA]</scope>
    <source>
        <strain evidence="3">DSM 3072</strain>
    </source>
</reference>
<dbReference type="STRING" id="83771.SAMN02910357_01253"/>
<dbReference type="Gene3D" id="1.10.287.1700">
    <property type="match status" value="1"/>
</dbReference>
<protein>
    <submittedName>
        <fullName evidence="2">Type III secretion protein YscO</fullName>
    </submittedName>
</protein>
<evidence type="ECO:0000313" key="3">
    <source>
        <dbReference type="Proteomes" id="UP000242432"/>
    </source>
</evidence>